<evidence type="ECO:0000313" key="9">
    <source>
        <dbReference type="Proteomes" id="UP001208570"/>
    </source>
</evidence>
<dbReference type="InterPro" id="IPR006201">
    <property type="entry name" value="Neur_channel"/>
</dbReference>
<sequence>MAATGEPNYHVMRNLSRYDVELMLSKLRNHLLSGYNSHLPSRLSRTDVIGPNKDVIRMEIDLVQIQDNVSAQELTVKQNIQTVWLDERLSWMSHMYGGLTYLHVNMKEVWYPSIKVLTSSGLLRDTCENVDSENSVTISASGSLTLDRSCDVVYNCTLEKPAAFPFDHKRCRVLLFIEQDDNTVVEMIWNKGDSTIDRGFHRAWRASGLEGVQVEWTQSEGQPTISDNVCVAQLTLFLHRNVLYHILTLLVPCLFLSVVLLIILWLPQGSPVKCITTILVTSAFVLYLVIGGQHKKGHQVSYSDMFMMVMSIIGTIALVAQIYIIRLISRSRRNASPPAFVERLASNKKDKERLTEMTKCRELAALHKKGRSDKATPKFSEEKELMLDDQNLGLTTLGRDARLADIKRPYPSQPCDQYVTLPRDRYNANLKDVERLHQSRTLPKNSRPATVRFKTTPEPYIPNGTAGRRTKDQRPSGCSNVIETSLSKNVHETSSAKAGSSAYEAVDCGYRSSLAPSPRVGKTKENPVGVSDWKKCISWIDRSVSFVISAAVIFAIMIFIILFLAT</sequence>
<feature type="transmembrane region" description="Helical" evidence="6">
    <location>
        <begin position="274"/>
        <end position="293"/>
    </location>
</feature>
<protein>
    <recommendedName>
        <fullName evidence="7">Neurotransmitter-gated ion-channel ligand-binding domain-containing protein</fullName>
    </recommendedName>
</protein>
<keyword evidence="9" id="KW-1185">Reference proteome</keyword>
<dbReference type="GO" id="GO:0004888">
    <property type="term" value="F:transmembrane signaling receptor activity"/>
    <property type="evidence" value="ECO:0007669"/>
    <property type="project" value="InterPro"/>
</dbReference>
<dbReference type="GO" id="GO:0005230">
    <property type="term" value="F:extracellular ligand-gated monoatomic ion channel activity"/>
    <property type="evidence" value="ECO:0007669"/>
    <property type="project" value="InterPro"/>
</dbReference>
<comment type="caution">
    <text evidence="8">The sequence shown here is derived from an EMBL/GenBank/DDBJ whole genome shotgun (WGS) entry which is preliminary data.</text>
</comment>
<dbReference type="InterPro" id="IPR006202">
    <property type="entry name" value="Neur_chan_lig-bd"/>
</dbReference>
<dbReference type="Pfam" id="PF02931">
    <property type="entry name" value="Neur_chan_LBD"/>
    <property type="match status" value="1"/>
</dbReference>
<comment type="subcellular location">
    <subcellularLocation>
        <location evidence="1">Membrane</location>
        <topology evidence="1">Multi-pass membrane protein</topology>
    </subcellularLocation>
</comment>
<organism evidence="8 9">
    <name type="scientific">Paralvinella palmiformis</name>
    <dbReference type="NCBI Taxonomy" id="53620"/>
    <lineage>
        <taxon>Eukaryota</taxon>
        <taxon>Metazoa</taxon>
        <taxon>Spiralia</taxon>
        <taxon>Lophotrochozoa</taxon>
        <taxon>Annelida</taxon>
        <taxon>Polychaeta</taxon>
        <taxon>Sedentaria</taxon>
        <taxon>Canalipalpata</taxon>
        <taxon>Terebellida</taxon>
        <taxon>Terebelliformia</taxon>
        <taxon>Alvinellidae</taxon>
        <taxon>Paralvinella</taxon>
    </lineage>
</organism>
<dbReference type="InterPro" id="IPR036719">
    <property type="entry name" value="Neuro-gated_channel_TM_sf"/>
</dbReference>
<dbReference type="AlphaFoldDB" id="A0AAD9JSM6"/>
<feature type="transmembrane region" description="Helical" evidence="6">
    <location>
        <begin position="242"/>
        <end position="267"/>
    </location>
</feature>
<feature type="region of interest" description="Disordered" evidence="5">
    <location>
        <begin position="454"/>
        <end position="476"/>
    </location>
</feature>
<evidence type="ECO:0000259" key="7">
    <source>
        <dbReference type="Pfam" id="PF02931"/>
    </source>
</evidence>
<evidence type="ECO:0000256" key="3">
    <source>
        <dbReference type="ARBA" id="ARBA00022989"/>
    </source>
</evidence>
<feature type="domain" description="Neurotransmitter-gated ion-channel ligand-binding" evidence="7">
    <location>
        <begin position="26"/>
        <end position="194"/>
    </location>
</feature>
<dbReference type="InterPro" id="IPR038050">
    <property type="entry name" value="Neuro_actylchol_rec"/>
</dbReference>
<keyword evidence="2 6" id="KW-0812">Transmembrane</keyword>
<dbReference type="PANTHER" id="PTHR18945">
    <property type="entry name" value="NEUROTRANSMITTER GATED ION CHANNEL"/>
    <property type="match status" value="1"/>
</dbReference>
<dbReference type="Gene3D" id="1.20.58.390">
    <property type="entry name" value="Neurotransmitter-gated ion-channel transmembrane domain"/>
    <property type="match status" value="1"/>
</dbReference>
<accession>A0AAD9JSM6</accession>
<evidence type="ECO:0000256" key="5">
    <source>
        <dbReference type="SAM" id="MobiDB-lite"/>
    </source>
</evidence>
<dbReference type="InterPro" id="IPR036734">
    <property type="entry name" value="Neur_chan_lig-bd_sf"/>
</dbReference>
<dbReference type="SUPFAM" id="SSF63712">
    <property type="entry name" value="Nicotinic receptor ligand binding domain-like"/>
    <property type="match status" value="1"/>
</dbReference>
<keyword evidence="4 6" id="KW-0472">Membrane</keyword>
<keyword evidence="3 6" id="KW-1133">Transmembrane helix</keyword>
<feature type="transmembrane region" description="Helical" evidence="6">
    <location>
        <begin position="544"/>
        <end position="565"/>
    </location>
</feature>
<dbReference type="Gene3D" id="2.70.170.10">
    <property type="entry name" value="Neurotransmitter-gated ion-channel ligand-binding domain"/>
    <property type="match status" value="1"/>
</dbReference>
<evidence type="ECO:0000256" key="6">
    <source>
        <dbReference type="SAM" id="Phobius"/>
    </source>
</evidence>
<dbReference type="EMBL" id="JAODUP010000182">
    <property type="protein sequence ID" value="KAK2157895.1"/>
    <property type="molecule type" value="Genomic_DNA"/>
</dbReference>
<name>A0AAD9JSM6_9ANNE</name>
<evidence type="ECO:0000313" key="8">
    <source>
        <dbReference type="EMBL" id="KAK2157895.1"/>
    </source>
</evidence>
<evidence type="ECO:0000256" key="4">
    <source>
        <dbReference type="ARBA" id="ARBA00023136"/>
    </source>
</evidence>
<reference evidence="8" key="1">
    <citation type="journal article" date="2023" name="Mol. Biol. Evol.">
        <title>Third-Generation Sequencing Reveals the Adaptive Role of the Epigenome in Three Deep-Sea Polychaetes.</title>
        <authorList>
            <person name="Perez M."/>
            <person name="Aroh O."/>
            <person name="Sun Y."/>
            <person name="Lan Y."/>
            <person name="Juniper S.K."/>
            <person name="Young C.R."/>
            <person name="Angers B."/>
            <person name="Qian P.Y."/>
        </authorList>
    </citation>
    <scope>NUCLEOTIDE SEQUENCE</scope>
    <source>
        <strain evidence="8">P08H-3</strain>
    </source>
</reference>
<feature type="transmembrane region" description="Helical" evidence="6">
    <location>
        <begin position="305"/>
        <end position="325"/>
    </location>
</feature>
<proteinExistence type="predicted"/>
<gene>
    <name evidence="8" type="ORF">LSH36_182g04006</name>
</gene>
<dbReference type="GO" id="GO:0016020">
    <property type="term" value="C:membrane"/>
    <property type="evidence" value="ECO:0007669"/>
    <property type="project" value="UniProtKB-SubCell"/>
</dbReference>
<evidence type="ECO:0000256" key="2">
    <source>
        <dbReference type="ARBA" id="ARBA00022692"/>
    </source>
</evidence>
<dbReference type="SUPFAM" id="SSF90112">
    <property type="entry name" value="Neurotransmitter-gated ion-channel transmembrane pore"/>
    <property type="match status" value="1"/>
</dbReference>
<evidence type="ECO:0000256" key="1">
    <source>
        <dbReference type="ARBA" id="ARBA00004141"/>
    </source>
</evidence>
<dbReference type="Proteomes" id="UP001208570">
    <property type="component" value="Unassembled WGS sequence"/>
</dbReference>